<evidence type="ECO:0000313" key="1">
    <source>
        <dbReference type="EMBL" id="USG66446.1"/>
    </source>
</evidence>
<reference evidence="1" key="1">
    <citation type="submission" date="2022-06" db="EMBL/GenBank/DDBJ databases">
        <title>Genome sequencing of Brevibacillus sp. BB3-R1.</title>
        <authorList>
            <person name="Heo J."/>
            <person name="Lee D."/>
            <person name="Won M."/>
            <person name="Han B.-H."/>
            <person name="Hong S.-B."/>
            <person name="Kwon S.-W."/>
        </authorList>
    </citation>
    <scope>NUCLEOTIDE SEQUENCE</scope>
    <source>
        <strain evidence="1">BB3-R1</strain>
    </source>
</reference>
<evidence type="ECO:0000313" key="2">
    <source>
        <dbReference type="Proteomes" id="UP001056500"/>
    </source>
</evidence>
<dbReference type="Pfam" id="PF04294">
    <property type="entry name" value="VanW"/>
    <property type="match status" value="1"/>
</dbReference>
<accession>A0ABY4WP75</accession>
<organism evidence="1 2">
    <name type="scientific">Brevibacillus ruminantium</name>
    <dbReference type="NCBI Taxonomy" id="2950604"/>
    <lineage>
        <taxon>Bacteria</taxon>
        <taxon>Bacillati</taxon>
        <taxon>Bacillota</taxon>
        <taxon>Bacilli</taxon>
        <taxon>Bacillales</taxon>
        <taxon>Paenibacillaceae</taxon>
        <taxon>Brevibacillus</taxon>
    </lineage>
</organism>
<name>A0ABY4WP75_9BACL</name>
<protein>
    <submittedName>
        <fullName evidence="1">VanW family protein</fullName>
    </submittedName>
</protein>
<keyword evidence="2" id="KW-1185">Reference proteome</keyword>
<dbReference type="Proteomes" id="UP001056500">
    <property type="component" value="Chromosome"/>
</dbReference>
<sequence>MAGFARLDVVEEDTLVKPIKRSRLRLVAGIHYYRWKRYGQWLINRKSFAKEKREEQLPCLHKRHQTPLLRRLKDVEMWMQHNKITNLRIAAKRLNGIVIQPGETFSYWKLIGKPTRRKGYLDGMLLSHGRVLSGVGGGLCQLSNLIYWMTLFTPLIVTERHRHSYDVFPDSRRTQPFGSGATCFYNYLDLQITNPTQQAFQLCLSLTDADLAGEWRAELPPTRRYEVYEKKHWITPAIWGGYERHNLLYRRVYDLEGTFIEDEFITENHAFMMYEPLLPEAARG</sequence>
<proteinExistence type="predicted"/>
<dbReference type="InterPro" id="IPR007391">
    <property type="entry name" value="Vancomycin_resist_VanW"/>
</dbReference>
<dbReference type="PANTHER" id="PTHR35788:SF1">
    <property type="entry name" value="EXPORTED PROTEIN"/>
    <property type="match status" value="1"/>
</dbReference>
<dbReference type="EMBL" id="CP098755">
    <property type="protein sequence ID" value="USG66446.1"/>
    <property type="molecule type" value="Genomic_DNA"/>
</dbReference>
<dbReference type="PANTHER" id="PTHR35788">
    <property type="entry name" value="EXPORTED PROTEIN-RELATED"/>
    <property type="match status" value="1"/>
</dbReference>
<gene>
    <name evidence="1" type="ORF">NDK47_03845</name>
</gene>
<dbReference type="InterPro" id="IPR052913">
    <property type="entry name" value="Glycopeptide_resist_protein"/>
</dbReference>